<evidence type="ECO:0000313" key="2">
    <source>
        <dbReference type="EMBL" id="KKT73259.1"/>
    </source>
</evidence>
<protein>
    <submittedName>
        <fullName evidence="2">Intein-containing protein</fullName>
    </submittedName>
</protein>
<dbReference type="Pfam" id="PF14528">
    <property type="entry name" value="LAGLIDADG_3"/>
    <property type="match status" value="1"/>
</dbReference>
<dbReference type="SUPFAM" id="SSF55608">
    <property type="entry name" value="Homing endonucleases"/>
    <property type="match status" value="1"/>
</dbReference>
<dbReference type="InterPro" id="IPR027434">
    <property type="entry name" value="Homing_endonucl"/>
</dbReference>
<dbReference type="AlphaFoldDB" id="A0A0G1MMN3"/>
<name>A0A0G1MMN3_9BACT</name>
<evidence type="ECO:0000313" key="3">
    <source>
        <dbReference type="Proteomes" id="UP000034835"/>
    </source>
</evidence>
<organism evidence="2 3">
    <name type="scientific">Candidatus Collierbacteria bacterium GW2011_GWB1_44_6</name>
    <dbReference type="NCBI Taxonomy" id="1618384"/>
    <lineage>
        <taxon>Bacteria</taxon>
        <taxon>Candidatus Collieribacteriota</taxon>
    </lineage>
</organism>
<evidence type="ECO:0000259" key="1">
    <source>
        <dbReference type="PROSITE" id="PS50819"/>
    </source>
</evidence>
<sequence length="232" mass="27367">MDRDPRGGHNRKRVNEDFFKTWSPKMAYVLGFIYADGMIEDCRQSSRTCYTSITNTDLEVLKKIRSAMSASHQFEVIPAKINHIFGKDYLCKPRYVFRIGNKKIYADLVGFGLCPKKSLIIELPEIPRQYFHFFLRGYFDGDGCIHVEKSRRRLKIIFSSGSKKFLEQISNTIKTFLKDIKFGIYFNRRTYNLTYNSKDAEDVSRFIYENSEDAPCLKYKYSKYVEYLSTRK</sequence>
<dbReference type="PROSITE" id="PS50819">
    <property type="entry name" value="INTEIN_ENDONUCLEASE"/>
    <property type="match status" value="1"/>
</dbReference>
<dbReference type="InterPro" id="IPR004860">
    <property type="entry name" value="LAGLIDADG_dom"/>
</dbReference>
<proteinExistence type="predicted"/>
<dbReference type="Gene3D" id="3.10.28.10">
    <property type="entry name" value="Homing endonucleases"/>
    <property type="match status" value="1"/>
</dbReference>
<gene>
    <name evidence="2" type="ORF">UW68_C0013G0002</name>
</gene>
<feature type="domain" description="DOD-type homing endonuclease" evidence="1">
    <location>
        <begin position="29"/>
        <end position="178"/>
    </location>
</feature>
<dbReference type="STRING" id="1618384.UW68_C0013G0002"/>
<dbReference type="Proteomes" id="UP000034835">
    <property type="component" value="Unassembled WGS sequence"/>
</dbReference>
<dbReference type="GO" id="GO:0004519">
    <property type="term" value="F:endonuclease activity"/>
    <property type="evidence" value="ECO:0007669"/>
    <property type="project" value="InterPro"/>
</dbReference>
<reference evidence="2 3" key="1">
    <citation type="journal article" date="2015" name="Nature">
        <title>rRNA introns, odd ribosomes, and small enigmatic genomes across a large radiation of phyla.</title>
        <authorList>
            <person name="Brown C.T."/>
            <person name="Hug L.A."/>
            <person name="Thomas B.C."/>
            <person name="Sharon I."/>
            <person name="Castelle C.J."/>
            <person name="Singh A."/>
            <person name="Wilkins M.J."/>
            <person name="Williams K.H."/>
            <person name="Banfield J.F."/>
        </authorList>
    </citation>
    <scope>NUCLEOTIDE SEQUENCE [LARGE SCALE GENOMIC DNA]</scope>
</reference>
<dbReference type="InterPro" id="IPR004042">
    <property type="entry name" value="Intein_endonuc_central"/>
</dbReference>
<accession>A0A0G1MMN3</accession>
<dbReference type="EMBL" id="LCJG01000013">
    <property type="protein sequence ID" value="KKT73259.1"/>
    <property type="molecule type" value="Genomic_DNA"/>
</dbReference>
<comment type="caution">
    <text evidence="2">The sequence shown here is derived from an EMBL/GenBank/DDBJ whole genome shotgun (WGS) entry which is preliminary data.</text>
</comment>